<comment type="similarity">
    <text evidence="1 13 14">Belongs to the peptidase S24 family.</text>
</comment>
<keyword evidence="8 13" id="KW-0805">Transcription regulation</keyword>
<dbReference type="Pfam" id="PF00717">
    <property type="entry name" value="Peptidase_S24"/>
    <property type="match status" value="1"/>
</dbReference>
<dbReference type="PANTHER" id="PTHR33516:SF2">
    <property type="entry name" value="LEXA REPRESSOR-RELATED"/>
    <property type="match status" value="1"/>
</dbReference>
<dbReference type="CDD" id="cd06529">
    <property type="entry name" value="S24_LexA-like"/>
    <property type="match status" value="1"/>
</dbReference>
<dbReference type="GO" id="GO:0045892">
    <property type="term" value="P:negative regulation of DNA-templated transcription"/>
    <property type="evidence" value="ECO:0007669"/>
    <property type="project" value="UniProtKB-UniRule"/>
</dbReference>
<dbReference type="RefSeq" id="WP_160180521.1">
    <property type="nucleotide sequence ID" value="NZ_CP047656.1"/>
</dbReference>
<dbReference type="Proteomes" id="UP000464524">
    <property type="component" value="Chromosome"/>
</dbReference>
<keyword evidence="4 13" id="KW-0235">DNA replication</keyword>
<evidence type="ECO:0000256" key="12">
    <source>
        <dbReference type="ARBA" id="ARBA00023236"/>
    </source>
</evidence>
<dbReference type="GO" id="GO:0006281">
    <property type="term" value="P:DNA repair"/>
    <property type="evidence" value="ECO:0007669"/>
    <property type="project" value="UniProtKB-UniRule"/>
</dbReference>
<dbReference type="EC" id="3.4.21.88" evidence="13"/>
<dbReference type="InterPro" id="IPR036286">
    <property type="entry name" value="LexA/Signal_pep-like_sf"/>
</dbReference>
<organism evidence="17 18">
    <name type="scientific">Paraglaciecola mesophila</name>
    <dbReference type="NCBI Taxonomy" id="197222"/>
    <lineage>
        <taxon>Bacteria</taxon>
        <taxon>Pseudomonadati</taxon>
        <taxon>Pseudomonadota</taxon>
        <taxon>Gammaproteobacteria</taxon>
        <taxon>Alteromonadales</taxon>
        <taxon>Alteromonadaceae</taxon>
        <taxon>Paraglaciecola</taxon>
    </lineage>
</organism>
<evidence type="ECO:0000256" key="9">
    <source>
        <dbReference type="ARBA" id="ARBA00023125"/>
    </source>
</evidence>
<dbReference type="InterPro" id="IPR015927">
    <property type="entry name" value="Peptidase_S24_S26A/B/C"/>
</dbReference>
<dbReference type="SUPFAM" id="SSF51306">
    <property type="entry name" value="LexA/Signal peptidase"/>
    <property type="match status" value="1"/>
</dbReference>
<dbReference type="Pfam" id="PF01726">
    <property type="entry name" value="LexA_DNA_bind"/>
    <property type="match status" value="1"/>
</dbReference>
<keyword evidence="11 13" id="KW-0234">DNA repair</keyword>
<evidence type="ECO:0000259" key="16">
    <source>
        <dbReference type="Pfam" id="PF01726"/>
    </source>
</evidence>
<dbReference type="HAMAP" id="MF_00015">
    <property type="entry name" value="LexA"/>
    <property type="match status" value="1"/>
</dbReference>
<dbReference type="GO" id="GO:0009432">
    <property type="term" value="P:SOS response"/>
    <property type="evidence" value="ECO:0007669"/>
    <property type="project" value="UniProtKB-UniRule"/>
</dbReference>
<name>A0A857JPH3_9ALTE</name>
<feature type="active site" description="For autocatalytic cleavage activity" evidence="13">
    <location>
        <position position="124"/>
    </location>
</feature>
<dbReference type="InterPro" id="IPR006200">
    <property type="entry name" value="LexA"/>
</dbReference>
<dbReference type="Gene3D" id="1.10.10.10">
    <property type="entry name" value="Winged helix-like DNA-binding domain superfamily/Winged helix DNA-binding domain"/>
    <property type="match status" value="1"/>
</dbReference>
<evidence type="ECO:0000256" key="4">
    <source>
        <dbReference type="ARBA" id="ARBA00022705"/>
    </source>
</evidence>
<dbReference type="PRINTS" id="PR00726">
    <property type="entry name" value="LEXASERPTASE"/>
</dbReference>
<keyword evidence="12 13" id="KW-0742">SOS response</keyword>
<evidence type="ECO:0000256" key="10">
    <source>
        <dbReference type="ARBA" id="ARBA00023163"/>
    </source>
</evidence>
<dbReference type="AlphaFoldDB" id="A0A857JPH3"/>
<evidence type="ECO:0000256" key="13">
    <source>
        <dbReference type="HAMAP-Rule" id="MF_00015"/>
    </source>
</evidence>
<dbReference type="Gene3D" id="2.10.109.10">
    <property type="entry name" value="Umud Fragment, subunit A"/>
    <property type="match status" value="1"/>
</dbReference>
<dbReference type="InterPro" id="IPR006197">
    <property type="entry name" value="Peptidase_S24_LexA"/>
</dbReference>
<feature type="site" description="Cleavage; by autolysis" evidence="13">
    <location>
        <begin position="89"/>
        <end position="90"/>
    </location>
</feature>
<comment type="function">
    <text evidence="13">Represses a number of genes involved in the response to DNA damage (SOS response), including recA and lexA. In the presence of single-stranded DNA, RecA interacts with LexA causing an autocatalytic cleavage which disrupts the DNA-binding part of LexA, leading to derepression of the SOS regulon and eventually DNA repair.</text>
</comment>
<dbReference type="InterPro" id="IPR039418">
    <property type="entry name" value="LexA-like"/>
</dbReference>
<gene>
    <name evidence="13" type="primary">lexA</name>
    <name evidence="17" type="ORF">FX988_02701</name>
</gene>
<evidence type="ECO:0000259" key="15">
    <source>
        <dbReference type="Pfam" id="PF00717"/>
    </source>
</evidence>
<evidence type="ECO:0000256" key="14">
    <source>
        <dbReference type="RuleBase" id="RU003991"/>
    </source>
</evidence>
<dbReference type="GO" id="GO:0003677">
    <property type="term" value="F:DNA binding"/>
    <property type="evidence" value="ECO:0007669"/>
    <property type="project" value="UniProtKB-UniRule"/>
</dbReference>
<dbReference type="GO" id="GO:0006508">
    <property type="term" value="P:proteolysis"/>
    <property type="evidence" value="ECO:0007669"/>
    <property type="project" value="InterPro"/>
</dbReference>
<dbReference type="SUPFAM" id="SSF46785">
    <property type="entry name" value="Winged helix' DNA-binding domain"/>
    <property type="match status" value="1"/>
</dbReference>
<dbReference type="InterPro" id="IPR036390">
    <property type="entry name" value="WH_DNA-bd_sf"/>
</dbReference>
<keyword evidence="5 13" id="KW-0227">DNA damage</keyword>
<comment type="subunit">
    <text evidence="2 13">Homodimer.</text>
</comment>
<feature type="active site" description="For autocatalytic cleavage activity" evidence="13">
    <location>
        <position position="161"/>
    </location>
</feature>
<evidence type="ECO:0000256" key="7">
    <source>
        <dbReference type="ARBA" id="ARBA00022813"/>
    </source>
</evidence>
<dbReference type="PANTHER" id="PTHR33516">
    <property type="entry name" value="LEXA REPRESSOR"/>
    <property type="match status" value="1"/>
</dbReference>
<evidence type="ECO:0000256" key="1">
    <source>
        <dbReference type="ARBA" id="ARBA00007484"/>
    </source>
</evidence>
<evidence type="ECO:0000256" key="2">
    <source>
        <dbReference type="ARBA" id="ARBA00011738"/>
    </source>
</evidence>
<evidence type="ECO:0000313" key="18">
    <source>
        <dbReference type="Proteomes" id="UP000464524"/>
    </source>
</evidence>
<keyword evidence="9 13" id="KW-0238">DNA-binding</keyword>
<dbReference type="OrthoDB" id="9802364at2"/>
<keyword evidence="3 13" id="KW-0678">Repressor</keyword>
<dbReference type="GO" id="GO:0004252">
    <property type="term" value="F:serine-type endopeptidase activity"/>
    <property type="evidence" value="ECO:0007669"/>
    <property type="project" value="UniProtKB-UniRule"/>
</dbReference>
<dbReference type="GO" id="GO:0006260">
    <property type="term" value="P:DNA replication"/>
    <property type="evidence" value="ECO:0007669"/>
    <property type="project" value="UniProtKB-UniRule"/>
</dbReference>
<dbReference type="KEGG" id="pmes:FX988_02701"/>
<sequence>MRPLTPRQEEVLQLIKTTMLDTGMPPTRAEIARHLGFKSANAAEEHLKALARKGAIEILPGTSRGIRLTEPLEDQLEDQGLPLIGRVAAGEPILAQEHVEMHYKVDPSLFKPSADFLLRVSGMSMKDIGILDGDLLAVHKTTDVHNGQVVVARVDEDVTVKRLERKGRQVVLHAENEEFQPIKVDLATQPFNIEGIAVGVIRNADWM</sequence>
<evidence type="ECO:0000256" key="6">
    <source>
        <dbReference type="ARBA" id="ARBA00022801"/>
    </source>
</evidence>
<dbReference type="FunFam" id="2.10.109.10:FF:000001">
    <property type="entry name" value="LexA repressor"/>
    <property type="match status" value="1"/>
</dbReference>
<evidence type="ECO:0000313" key="17">
    <source>
        <dbReference type="EMBL" id="QHJ12444.1"/>
    </source>
</evidence>
<evidence type="ECO:0000256" key="8">
    <source>
        <dbReference type="ARBA" id="ARBA00023015"/>
    </source>
</evidence>
<feature type="DNA-binding region" description="H-T-H motif" evidence="13">
    <location>
        <begin position="28"/>
        <end position="48"/>
    </location>
</feature>
<evidence type="ECO:0000256" key="5">
    <source>
        <dbReference type="ARBA" id="ARBA00022763"/>
    </source>
</evidence>
<evidence type="ECO:0000256" key="3">
    <source>
        <dbReference type="ARBA" id="ARBA00022491"/>
    </source>
</evidence>
<proteinExistence type="inferred from homology"/>
<dbReference type="FunFam" id="1.10.10.10:FF:000009">
    <property type="entry name" value="LexA repressor"/>
    <property type="match status" value="1"/>
</dbReference>
<dbReference type="InterPro" id="IPR036388">
    <property type="entry name" value="WH-like_DNA-bd_sf"/>
</dbReference>
<comment type="catalytic activity">
    <reaction evidence="13">
        <text>Hydrolysis of Ala-|-Gly bond in repressor LexA.</text>
        <dbReference type="EC" id="3.4.21.88"/>
    </reaction>
</comment>
<keyword evidence="6 13" id="KW-0378">Hydrolase</keyword>
<dbReference type="EMBL" id="CP047656">
    <property type="protein sequence ID" value="QHJ12444.1"/>
    <property type="molecule type" value="Genomic_DNA"/>
</dbReference>
<dbReference type="InterPro" id="IPR050077">
    <property type="entry name" value="LexA_repressor"/>
</dbReference>
<evidence type="ECO:0000256" key="11">
    <source>
        <dbReference type="ARBA" id="ARBA00023204"/>
    </source>
</evidence>
<keyword evidence="18" id="KW-1185">Reference proteome</keyword>
<reference evidence="17 18" key="1">
    <citation type="submission" date="2019-12" db="EMBL/GenBank/DDBJ databases">
        <title>Genome sequencing and assembly of endphytes of Porphyra tenera.</title>
        <authorList>
            <person name="Park J.M."/>
            <person name="Shin R."/>
            <person name="Jo S.H."/>
        </authorList>
    </citation>
    <scope>NUCLEOTIDE SEQUENCE [LARGE SCALE GENOMIC DNA]</scope>
    <source>
        <strain evidence="17 18">GPM4</strain>
    </source>
</reference>
<feature type="domain" description="Peptidase S24/S26A/S26B/S26C" evidence="15">
    <location>
        <begin position="82"/>
        <end position="198"/>
    </location>
</feature>
<keyword evidence="7 13" id="KW-0068">Autocatalytic cleavage</keyword>
<accession>A0A857JPH3</accession>
<dbReference type="NCBIfam" id="TIGR00498">
    <property type="entry name" value="lexA"/>
    <property type="match status" value="1"/>
</dbReference>
<protein>
    <recommendedName>
        <fullName evidence="13">LexA repressor</fullName>
        <ecNumber evidence="13">3.4.21.88</ecNumber>
    </recommendedName>
</protein>
<feature type="domain" description="LexA repressor DNA-binding" evidence="16">
    <location>
        <begin position="1"/>
        <end position="65"/>
    </location>
</feature>
<keyword evidence="10 13" id="KW-0804">Transcription</keyword>
<dbReference type="InterPro" id="IPR006199">
    <property type="entry name" value="LexA_DNA-bd_dom"/>
</dbReference>